<evidence type="ECO:0000256" key="5">
    <source>
        <dbReference type="RuleBase" id="RU362066"/>
    </source>
</evidence>
<evidence type="ECO:0000256" key="4">
    <source>
        <dbReference type="ARBA" id="ARBA00023143"/>
    </source>
</evidence>
<keyword evidence="3" id="KW-0175">Coiled coil</keyword>
<keyword evidence="5" id="KW-0964">Secreted</keyword>
<evidence type="ECO:0000259" key="6">
    <source>
        <dbReference type="Pfam" id="PF02465"/>
    </source>
</evidence>
<evidence type="ECO:0000256" key="1">
    <source>
        <dbReference type="ARBA" id="ARBA00009764"/>
    </source>
</evidence>
<evidence type="ECO:0000256" key="3">
    <source>
        <dbReference type="ARBA" id="ARBA00023054"/>
    </source>
</evidence>
<protein>
    <recommendedName>
        <fullName evidence="5">Flagellar hook-associated protein 2</fullName>
        <shortName evidence="5">HAP2</shortName>
    </recommendedName>
    <alternativeName>
        <fullName evidence="5">Flagellar cap protein</fullName>
    </alternativeName>
</protein>
<dbReference type="EMBL" id="VMNK01000004">
    <property type="protein sequence ID" value="TVO58267.1"/>
    <property type="molecule type" value="Genomic_DNA"/>
</dbReference>
<dbReference type="GO" id="GO:0007155">
    <property type="term" value="P:cell adhesion"/>
    <property type="evidence" value="ECO:0007669"/>
    <property type="project" value="InterPro"/>
</dbReference>
<comment type="subcellular location">
    <subcellularLocation>
        <location evidence="5">Secreted</location>
    </subcellularLocation>
    <subcellularLocation>
        <location evidence="5">Bacterial flagellum</location>
    </subcellularLocation>
</comment>
<dbReference type="GO" id="GO:0009424">
    <property type="term" value="C:bacterial-type flagellum hook"/>
    <property type="evidence" value="ECO:0007669"/>
    <property type="project" value="UniProtKB-UniRule"/>
</dbReference>
<reference evidence="8 9" key="1">
    <citation type="submission" date="2019-07" db="EMBL/GenBank/DDBJ databases">
        <title>The pathways for chlorine oxyanion respiration interact through the shared metabolite chlorate.</title>
        <authorList>
            <person name="Barnum T.P."/>
            <person name="Cheng Y."/>
            <person name="Hill K.A."/>
            <person name="Lucas L.N."/>
            <person name="Carlson H.K."/>
            <person name="Coates J.D."/>
        </authorList>
    </citation>
    <scope>NUCLEOTIDE SEQUENCE [LARGE SCALE GENOMIC DNA]</scope>
    <source>
        <strain evidence="8 9">SFB-3</strain>
    </source>
</reference>
<dbReference type="PANTHER" id="PTHR30288:SF0">
    <property type="entry name" value="FLAGELLAR HOOK-ASSOCIATED PROTEIN 2"/>
    <property type="match status" value="1"/>
</dbReference>
<name>A0A557QZD2_9RHOO</name>
<keyword evidence="8" id="KW-0966">Cell projection</keyword>
<dbReference type="GO" id="GO:0005576">
    <property type="term" value="C:extracellular region"/>
    <property type="evidence" value="ECO:0007669"/>
    <property type="project" value="UniProtKB-SubCell"/>
</dbReference>
<sequence>MATGSISSLGIGSGLNSNDIVSQLMALERRPLTALTQKESSYSAKISALGSVKSKLSELQTASKTLSDPNKLAAFAATVGDGDVISATADTFAKTGSYAIDVVQLAKAQKSFSAIQAGGATFGAGTLSFSINGSTQDVVLASGGNSLQDVANAINDAGIDVRATVVTGDAGSRLVLTSKETGTDNAFTLSVSGGDPNLTGLATFDGAHPSATAALNSIITIEGETVTSQSNTVTSAISNVTVTAKAIGSSTLDVARDSTGIETAVKAMVDAYNSLRLDIGTKSAYNAETKVGEPLNGDSVTRTLLGRMRDTMGTVPTSIAGSDYQYLFSIGVSFAQDGTLTLDSTKLNNAVATDFDGVVNTLGAYGTAIDTMATAFTQSDGLIDNSVTGIESSISNIDSQRERLERQFDLTEARLRAQFTALDTLVASLNTTSTYLTQQLSSLSNLNQ</sequence>
<proteinExistence type="inferred from homology"/>
<dbReference type="Pfam" id="PF07195">
    <property type="entry name" value="FliD_C"/>
    <property type="match status" value="1"/>
</dbReference>
<organism evidence="8 9">
    <name type="scientific">Denitromonas halophila</name>
    <dbReference type="NCBI Taxonomy" id="1629404"/>
    <lineage>
        <taxon>Bacteria</taxon>
        <taxon>Pseudomonadati</taxon>
        <taxon>Pseudomonadota</taxon>
        <taxon>Betaproteobacteria</taxon>
        <taxon>Rhodocyclales</taxon>
        <taxon>Zoogloeaceae</taxon>
        <taxon>Denitromonas</taxon>
    </lineage>
</organism>
<feature type="domain" description="Flagellar hook-associated protein 2 N-terminal" evidence="6">
    <location>
        <begin position="13"/>
        <end position="109"/>
    </location>
</feature>
<dbReference type="Proteomes" id="UP000319502">
    <property type="component" value="Unassembled WGS sequence"/>
</dbReference>
<dbReference type="GO" id="GO:0071973">
    <property type="term" value="P:bacterial-type flagellum-dependent cell motility"/>
    <property type="evidence" value="ECO:0007669"/>
    <property type="project" value="TreeGrafter"/>
</dbReference>
<keyword evidence="4 5" id="KW-0975">Bacterial flagellum</keyword>
<dbReference type="OrthoDB" id="9810816at2"/>
<comment type="similarity">
    <text evidence="1 5">Belongs to the FliD family.</text>
</comment>
<dbReference type="AlphaFoldDB" id="A0A557QZD2"/>
<evidence type="ECO:0000313" key="8">
    <source>
        <dbReference type="EMBL" id="TVO58267.1"/>
    </source>
</evidence>
<dbReference type="GO" id="GO:0009421">
    <property type="term" value="C:bacterial-type flagellum filament cap"/>
    <property type="evidence" value="ECO:0007669"/>
    <property type="project" value="InterPro"/>
</dbReference>
<keyword evidence="8" id="KW-0282">Flagellum</keyword>
<keyword evidence="8" id="KW-0969">Cilium</keyword>
<dbReference type="Pfam" id="PF02465">
    <property type="entry name" value="FliD_N"/>
    <property type="match status" value="1"/>
</dbReference>
<evidence type="ECO:0000256" key="2">
    <source>
        <dbReference type="ARBA" id="ARBA00011255"/>
    </source>
</evidence>
<evidence type="ECO:0000313" key="9">
    <source>
        <dbReference type="Proteomes" id="UP000319502"/>
    </source>
</evidence>
<dbReference type="InterPro" id="IPR003481">
    <property type="entry name" value="FliD_N"/>
</dbReference>
<comment type="subunit">
    <text evidence="2 5">Homopentamer.</text>
</comment>
<feature type="domain" description="Flagellar hook-associated protein 2 C-terminal" evidence="7">
    <location>
        <begin position="214"/>
        <end position="430"/>
    </location>
</feature>
<keyword evidence="9" id="KW-1185">Reference proteome</keyword>
<accession>A0A557QZD2</accession>
<gene>
    <name evidence="8" type="ORF">FHP91_06040</name>
</gene>
<comment type="function">
    <text evidence="5">Required for morphogenesis and for the elongation of the flagellar filament by facilitating polymerization of the flagellin monomers at the tip of growing filament. Forms a capping structure, which prevents flagellin subunits (transported through the central channel of the flagellum) from leaking out without polymerization at the distal end.</text>
</comment>
<dbReference type="RefSeq" id="WP_144308738.1">
    <property type="nucleotide sequence ID" value="NZ_VMNK01000004.1"/>
</dbReference>
<dbReference type="PANTHER" id="PTHR30288">
    <property type="entry name" value="FLAGELLAR CAP/ASSEMBLY PROTEIN FLID"/>
    <property type="match status" value="1"/>
</dbReference>
<evidence type="ECO:0000259" key="7">
    <source>
        <dbReference type="Pfam" id="PF07195"/>
    </source>
</evidence>
<dbReference type="InterPro" id="IPR040026">
    <property type="entry name" value="FliD"/>
</dbReference>
<comment type="caution">
    <text evidence="8">The sequence shown here is derived from an EMBL/GenBank/DDBJ whole genome shotgun (WGS) entry which is preliminary data.</text>
</comment>
<dbReference type="InterPro" id="IPR010809">
    <property type="entry name" value="FliD_C"/>
</dbReference>